<reference evidence="1 2" key="2">
    <citation type="journal article" date="2014" name="PLoS ONE">
        <title>Evolution of mitochondria reconstructed from the energy metabolism of living bacteria.</title>
        <authorList>
            <person name="Degli Esposti M."/>
            <person name="Chouaia B."/>
            <person name="Comandatore F."/>
            <person name="Crotti E."/>
            <person name="Sassera D."/>
            <person name="Lievens P.M."/>
            <person name="Daffonchio D."/>
            <person name="Bandi C."/>
        </authorList>
    </citation>
    <scope>NUCLEOTIDE SEQUENCE [LARGE SCALE GENOMIC DNA]</scope>
    <source>
        <strain evidence="1 2">SF2.1</strain>
    </source>
</reference>
<proteinExistence type="predicted"/>
<evidence type="ECO:0000313" key="2">
    <source>
        <dbReference type="Proteomes" id="UP000027583"/>
    </source>
</evidence>
<accession>A0A060QJB2</accession>
<name>A0A060QJB2_9PROT</name>
<protein>
    <submittedName>
        <fullName evidence="1">Uncharacterized protein</fullName>
    </submittedName>
</protein>
<dbReference type="Proteomes" id="UP000027583">
    <property type="component" value="Unassembled WGS sequence"/>
</dbReference>
<comment type="caution">
    <text evidence="1">The sequence shown here is derived from an EMBL/GenBank/DDBJ whole genome shotgun (WGS) entry which is preliminary data.</text>
</comment>
<organism evidence="1 2">
    <name type="scientific">Asaia bogorensis</name>
    <dbReference type="NCBI Taxonomy" id="91915"/>
    <lineage>
        <taxon>Bacteria</taxon>
        <taxon>Pseudomonadati</taxon>
        <taxon>Pseudomonadota</taxon>
        <taxon>Alphaproteobacteria</taxon>
        <taxon>Acetobacterales</taxon>
        <taxon>Acetobacteraceae</taxon>
        <taxon>Asaia</taxon>
    </lineage>
</organism>
<reference evidence="1 2" key="1">
    <citation type="journal article" date="2014" name="Genome Biol. Evol.">
        <title>Acetic acid bacteria genomes reveal functional traits for adaptation to life in insect guts.</title>
        <authorList>
            <person name="Chouaia B."/>
            <person name="Gaiarsa S."/>
            <person name="Crotti E."/>
            <person name="Comandatore F."/>
            <person name="Degli Esposti M."/>
            <person name="Ricci I."/>
            <person name="Alma A."/>
            <person name="Favia G."/>
            <person name="Bandi C."/>
            <person name="Daffonchio D."/>
        </authorList>
    </citation>
    <scope>NUCLEOTIDE SEQUENCE [LARGE SCALE GENOMIC DNA]</scope>
    <source>
        <strain evidence="1 2">SF2.1</strain>
    </source>
</reference>
<sequence length="61" mass="6713">MVLDAAFSQGAATDGVCAWAETVIAPQKAEAANMAPDVHARRRGAEKRTMIEFSFLERRFD</sequence>
<evidence type="ECO:0000313" key="1">
    <source>
        <dbReference type="EMBL" id="CDG41045.1"/>
    </source>
</evidence>
<gene>
    <name evidence="1" type="ORF">ASAP_3000</name>
</gene>
<dbReference type="EMBL" id="CBLX010000025">
    <property type="protein sequence ID" value="CDG41045.1"/>
    <property type="molecule type" value="Genomic_DNA"/>
</dbReference>
<dbReference type="AlphaFoldDB" id="A0A060QJB2"/>